<feature type="non-terminal residue" evidence="2">
    <location>
        <position position="123"/>
    </location>
</feature>
<organism evidence="2">
    <name type="scientific">uncultured Frankineae bacterium</name>
    <dbReference type="NCBI Taxonomy" id="437475"/>
    <lineage>
        <taxon>Bacteria</taxon>
        <taxon>Bacillati</taxon>
        <taxon>Actinomycetota</taxon>
        <taxon>Actinomycetes</taxon>
        <taxon>Frankiales</taxon>
        <taxon>environmental samples</taxon>
    </lineage>
</organism>
<gene>
    <name evidence="2" type="ORF">AVDCRST_MAG16-1268</name>
</gene>
<evidence type="ECO:0000256" key="1">
    <source>
        <dbReference type="SAM" id="MobiDB-lite"/>
    </source>
</evidence>
<dbReference type="AlphaFoldDB" id="A0A6J4LEX4"/>
<feature type="region of interest" description="Disordered" evidence="1">
    <location>
        <begin position="1"/>
        <end position="46"/>
    </location>
</feature>
<reference evidence="2" key="1">
    <citation type="submission" date="2020-02" db="EMBL/GenBank/DDBJ databases">
        <authorList>
            <person name="Meier V. D."/>
        </authorList>
    </citation>
    <scope>NUCLEOTIDE SEQUENCE</scope>
    <source>
        <strain evidence="2">AVDCRST_MAG16</strain>
    </source>
</reference>
<feature type="compositionally biased region" description="Low complexity" evidence="1">
    <location>
        <begin position="13"/>
        <end position="22"/>
    </location>
</feature>
<dbReference type="EMBL" id="CADCUE010000108">
    <property type="protein sequence ID" value="CAA9330310.1"/>
    <property type="molecule type" value="Genomic_DNA"/>
</dbReference>
<accession>A0A6J4LEX4</accession>
<feature type="compositionally biased region" description="Low complexity" evidence="1">
    <location>
        <begin position="108"/>
        <end position="123"/>
    </location>
</feature>
<protein>
    <submittedName>
        <fullName evidence="2">Uncharacterized protein</fullName>
    </submittedName>
</protein>
<feature type="compositionally biased region" description="Basic and acidic residues" evidence="1">
    <location>
        <begin position="34"/>
        <end position="46"/>
    </location>
</feature>
<name>A0A6J4LEX4_9ACTN</name>
<feature type="non-terminal residue" evidence="2">
    <location>
        <position position="1"/>
    </location>
</feature>
<feature type="compositionally biased region" description="Basic residues" evidence="1">
    <location>
        <begin position="82"/>
        <end position="99"/>
    </location>
</feature>
<proteinExistence type="predicted"/>
<feature type="region of interest" description="Disordered" evidence="1">
    <location>
        <begin position="79"/>
        <end position="123"/>
    </location>
</feature>
<sequence length="123" mass="12905">ERGGPAVVLRPVAAGARQQRGPRLGGRRARRPRAAADRRAAGGRALPRERLALRLPPGGGGAQLPHHRGAGPARLLAAVGRGVRHRRAAARARRRRHLRGPGGRGGPARRLAPLPRLPAPAAL</sequence>
<evidence type="ECO:0000313" key="2">
    <source>
        <dbReference type="EMBL" id="CAA9330310.1"/>
    </source>
</evidence>